<dbReference type="GO" id="GO:0008757">
    <property type="term" value="F:S-adenosylmethionine-dependent methyltransferase activity"/>
    <property type="evidence" value="ECO:0007669"/>
    <property type="project" value="InterPro"/>
</dbReference>
<keyword evidence="3" id="KW-1185">Reference proteome</keyword>
<dbReference type="OrthoDB" id="9805171at2"/>
<dbReference type="AlphaFoldDB" id="A0A4P6F4T3"/>
<dbReference type="PANTHER" id="PTHR43591:SF99">
    <property type="entry name" value="OS06G0646000 PROTEIN"/>
    <property type="match status" value="1"/>
</dbReference>
<dbReference type="Gene3D" id="3.40.50.150">
    <property type="entry name" value="Vaccinia Virus protein VP39"/>
    <property type="match status" value="1"/>
</dbReference>
<dbReference type="CDD" id="cd02440">
    <property type="entry name" value="AdoMet_MTases"/>
    <property type="match status" value="1"/>
</dbReference>
<accession>A0A4P6F4T3</accession>
<evidence type="ECO:0000313" key="3">
    <source>
        <dbReference type="Proteomes" id="UP000292118"/>
    </source>
</evidence>
<proteinExistence type="predicted"/>
<dbReference type="InterPro" id="IPR013216">
    <property type="entry name" value="Methyltransf_11"/>
</dbReference>
<evidence type="ECO:0000313" key="2">
    <source>
        <dbReference type="EMBL" id="QAY70672.1"/>
    </source>
</evidence>
<organism evidence="2 3">
    <name type="scientific">Xylanimonas protaetiae</name>
    <dbReference type="NCBI Taxonomy" id="2509457"/>
    <lineage>
        <taxon>Bacteria</taxon>
        <taxon>Bacillati</taxon>
        <taxon>Actinomycetota</taxon>
        <taxon>Actinomycetes</taxon>
        <taxon>Micrococcales</taxon>
        <taxon>Promicromonosporaceae</taxon>
        <taxon>Xylanimonas</taxon>
    </lineage>
</organism>
<dbReference type="RefSeq" id="WP_129188657.1">
    <property type="nucleotide sequence ID" value="NZ_CP035493.1"/>
</dbReference>
<dbReference type="SUPFAM" id="SSF53335">
    <property type="entry name" value="S-adenosyl-L-methionine-dependent methyltransferases"/>
    <property type="match status" value="1"/>
</dbReference>
<keyword evidence="2" id="KW-0489">Methyltransferase</keyword>
<dbReference type="Proteomes" id="UP000292118">
    <property type="component" value="Chromosome"/>
</dbReference>
<keyword evidence="2" id="KW-0808">Transferase</keyword>
<evidence type="ECO:0000259" key="1">
    <source>
        <dbReference type="Pfam" id="PF08241"/>
    </source>
</evidence>
<name>A0A4P6F4T3_9MICO</name>
<reference evidence="2 3" key="1">
    <citation type="submission" date="2019-01" db="EMBL/GenBank/DDBJ databases">
        <title>Genome sequencing of strain FW10M-9.</title>
        <authorList>
            <person name="Heo J."/>
            <person name="Kim S.-J."/>
            <person name="Kim J.-S."/>
            <person name="Hong S.-B."/>
            <person name="Kwon S.-W."/>
        </authorList>
    </citation>
    <scope>NUCLEOTIDE SEQUENCE [LARGE SCALE GENOMIC DNA]</scope>
    <source>
        <strain evidence="2 3">FW10M-9</strain>
    </source>
</reference>
<dbReference type="KEGG" id="xya:ET471_12110"/>
<dbReference type="GO" id="GO:0032259">
    <property type="term" value="P:methylation"/>
    <property type="evidence" value="ECO:0007669"/>
    <property type="project" value="UniProtKB-KW"/>
</dbReference>
<gene>
    <name evidence="2" type="ORF">ET471_12110</name>
</gene>
<protein>
    <submittedName>
        <fullName evidence="2">Methyltransferase domain-containing protein</fullName>
    </submittedName>
</protein>
<dbReference type="InterPro" id="IPR029063">
    <property type="entry name" value="SAM-dependent_MTases_sf"/>
</dbReference>
<dbReference type="Pfam" id="PF08241">
    <property type="entry name" value="Methyltransf_11"/>
    <property type="match status" value="1"/>
</dbReference>
<sequence>MDPTQAVRERFDGRAPEYDDSTMHRALASAVAEFVDLDGVRDVLDAGTGTGLVEGDATAPPFPDGSFDLVTCVTALHLMPDGDAALAAWVRALRPGGRVVLATFAGFDPAHHHRHGATPPAYPVHHDRYDSVEKVHGVATAAGLRVTRHATWTHGDEGVLLTELGL</sequence>
<dbReference type="PANTHER" id="PTHR43591">
    <property type="entry name" value="METHYLTRANSFERASE"/>
    <property type="match status" value="1"/>
</dbReference>
<feature type="domain" description="Methyltransferase type 11" evidence="1">
    <location>
        <begin position="25"/>
        <end position="101"/>
    </location>
</feature>
<dbReference type="EMBL" id="CP035493">
    <property type="protein sequence ID" value="QAY70672.1"/>
    <property type="molecule type" value="Genomic_DNA"/>
</dbReference>